<accession>A0ABV7VIX4</accession>
<name>A0ABV7VIX4_9PROT</name>
<keyword evidence="7 9" id="KW-0811">Translocation</keyword>
<protein>
    <recommendedName>
        <fullName evidence="9">Sec-independent protein translocase protein TatB</fullName>
    </recommendedName>
</protein>
<dbReference type="InterPro" id="IPR003369">
    <property type="entry name" value="TatA/B/E"/>
</dbReference>
<evidence type="ECO:0000256" key="1">
    <source>
        <dbReference type="ARBA" id="ARBA00004167"/>
    </source>
</evidence>
<organism evidence="12 13">
    <name type="scientific">Ferrovibrio xuzhouensis</name>
    <dbReference type="NCBI Taxonomy" id="1576914"/>
    <lineage>
        <taxon>Bacteria</taxon>
        <taxon>Pseudomonadati</taxon>
        <taxon>Pseudomonadota</taxon>
        <taxon>Alphaproteobacteria</taxon>
        <taxon>Rhodospirillales</taxon>
        <taxon>Rhodospirillaceae</taxon>
        <taxon>Ferrovibrio</taxon>
    </lineage>
</organism>
<evidence type="ECO:0000313" key="13">
    <source>
        <dbReference type="Proteomes" id="UP001595711"/>
    </source>
</evidence>
<evidence type="ECO:0000256" key="10">
    <source>
        <dbReference type="SAM" id="MobiDB-lite"/>
    </source>
</evidence>
<comment type="subcellular location">
    <subcellularLocation>
        <location evidence="9">Cell membrane</location>
        <topology evidence="9">Single-pass membrane protein</topology>
    </subcellularLocation>
    <subcellularLocation>
        <location evidence="1">Membrane</location>
        <topology evidence="1">Single-pass membrane protein</topology>
    </subcellularLocation>
</comment>
<feature type="transmembrane region" description="Helical" evidence="11">
    <location>
        <begin position="6"/>
        <end position="22"/>
    </location>
</feature>
<dbReference type="NCBIfam" id="TIGR01410">
    <property type="entry name" value="tatB"/>
    <property type="match status" value="1"/>
</dbReference>
<reference evidence="13" key="1">
    <citation type="journal article" date="2019" name="Int. J. Syst. Evol. Microbiol.">
        <title>The Global Catalogue of Microorganisms (GCM) 10K type strain sequencing project: providing services to taxonomists for standard genome sequencing and annotation.</title>
        <authorList>
            <consortium name="The Broad Institute Genomics Platform"/>
            <consortium name="The Broad Institute Genome Sequencing Center for Infectious Disease"/>
            <person name="Wu L."/>
            <person name="Ma J."/>
        </authorList>
    </citation>
    <scope>NUCLEOTIDE SEQUENCE [LARGE SCALE GENOMIC DNA]</scope>
    <source>
        <strain evidence="13">KCTC 42182</strain>
    </source>
</reference>
<evidence type="ECO:0000256" key="2">
    <source>
        <dbReference type="ARBA" id="ARBA00022448"/>
    </source>
</evidence>
<dbReference type="HAMAP" id="MF_00237">
    <property type="entry name" value="TatB"/>
    <property type="match status" value="1"/>
</dbReference>
<comment type="subunit">
    <text evidence="9">The Tat system comprises two distinct complexes: a TatABC complex, containing multiple copies of TatA, TatB and TatC subunits, and a separate TatA complex, containing only TatA subunits. Substrates initially bind to the TatABC complex, which probably triggers association of the separate TatA complex to form the active translocon.</text>
</comment>
<evidence type="ECO:0000313" key="12">
    <source>
        <dbReference type="EMBL" id="MFC3677460.1"/>
    </source>
</evidence>
<dbReference type="RefSeq" id="WP_379729003.1">
    <property type="nucleotide sequence ID" value="NZ_JBHRYJ010000004.1"/>
</dbReference>
<keyword evidence="3 9" id="KW-1003">Cell membrane</keyword>
<keyword evidence="6 9" id="KW-1133">Transmembrane helix</keyword>
<evidence type="ECO:0000256" key="6">
    <source>
        <dbReference type="ARBA" id="ARBA00022989"/>
    </source>
</evidence>
<sequence length="160" mass="16984">MFDIAWSELGVVAVVALVVIGPKDLPKVLRTMGQWTSKARSMAREFQSGLDDMVREAELDDLRKAAKQVTDFSIENEIKKAVDPDGSMAEDFKKTEAEMNAMLTDAEQPGGFQPPAVEAPAAEIPGAETPAAEPVATPVAEPAVQPAAAPVPDNQDGKTP</sequence>
<evidence type="ECO:0000256" key="9">
    <source>
        <dbReference type="HAMAP-Rule" id="MF_00237"/>
    </source>
</evidence>
<evidence type="ECO:0000256" key="5">
    <source>
        <dbReference type="ARBA" id="ARBA00022927"/>
    </source>
</evidence>
<dbReference type="PANTHER" id="PTHR33162">
    <property type="entry name" value="SEC-INDEPENDENT PROTEIN TRANSLOCASE PROTEIN TATA, CHLOROPLASTIC"/>
    <property type="match status" value="1"/>
</dbReference>
<keyword evidence="4 9" id="KW-0812">Transmembrane</keyword>
<dbReference type="PANTHER" id="PTHR33162:SF1">
    <property type="entry name" value="SEC-INDEPENDENT PROTEIN TRANSLOCASE PROTEIN TATA, CHLOROPLASTIC"/>
    <property type="match status" value="1"/>
</dbReference>
<keyword evidence="5 9" id="KW-0653">Protein transport</keyword>
<keyword evidence="8 9" id="KW-0472">Membrane</keyword>
<evidence type="ECO:0000256" key="8">
    <source>
        <dbReference type="ARBA" id="ARBA00023136"/>
    </source>
</evidence>
<comment type="function">
    <text evidence="9">Part of the twin-arginine translocation (Tat) system that transports large folded proteins containing a characteristic twin-arginine motif in their signal peptide across membranes. Together with TatC, TatB is part of a receptor directly interacting with Tat signal peptides. TatB may form an oligomeric binding site that transiently accommodates folded Tat precursor proteins before their translocation.</text>
</comment>
<comment type="caution">
    <text evidence="12">The sequence shown here is derived from an EMBL/GenBank/DDBJ whole genome shotgun (WGS) entry which is preliminary data.</text>
</comment>
<dbReference type="PRINTS" id="PR01506">
    <property type="entry name" value="TATBPROTEIN"/>
</dbReference>
<dbReference type="Proteomes" id="UP001595711">
    <property type="component" value="Unassembled WGS sequence"/>
</dbReference>
<evidence type="ECO:0000256" key="7">
    <source>
        <dbReference type="ARBA" id="ARBA00023010"/>
    </source>
</evidence>
<evidence type="ECO:0000256" key="4">
    <source>
        <dbReference type="ARBA" id="ARBA00022692"/>
    </source>
</evidence>
<dbReference type="EMBL" id="JBHRYJ010000004">
    <property type="protein sequence ID" value="MFC3677460.1"/>
    <property type="molecule type" value="Genomic_DNA"/>
</dbReference>
<comment type="similarity">
    <text evidence="9">Belongs to the TatB family.</text>
</comment>
<dbReference type="Pfam" id="PF02416">
    <property type="entry name" value="TatA_B_E"/>
    <property type="match status" value="1"/>
</dbReference>
<evidence type="ECO:0000256" key="11">
    <source>
        <dbReference type="SAM" id="Phobius"/>
    </source>
</evidence>
<proteinExistence type="inferred from homology"/>
<feature type="compositionally biased region" description="Low complexity" evidence="10">
    <location>
        <begin position="114"/>
        <end position="152"/>
    </location>
</feature>
<keyword evidence="2 9" id="KW-0813">Transport</keyword>
<dbReference type="InterPro" id="IPR018448">
    <property type="entry name" value="TatB"/>
</dbReference>
<gene>
    <name evidence="9 12" type="primary">tatB</name>
    <name evidence="12" type="ORF">ACFOOQ_18040</name>
</gene>
<evidence type="ECO:0000256" key="3">
    <source>
        <dbReference type="ARBA" id="ARBA00022475"/>
    </source>
</evidence>
<feature type="region of interest" description="Disordered" evidence="10">
    <location>
        <begin position="105"/>
        <end position="160"/>
    </location>
</feature>
<dbReference type="Gene3D" id="1.20.5.3310">
    <property type="match status" value="1"/>
</dbReference>
<keyword evidence="13" id="KW-1185">Reference proteome</keyword>